<evidence type="ECO:0000313" key="3">
    <source>
        <dbReference type="Proteomes" id="UP000499080"/>
    </source>
</evidence>
<name>A0A4Y2B4N7_ARAVE</name>
<sequence>MILASKEYDEECTKEWLNTIINERKEREENERRNEEIQQRRRQEKIVEQKRQKEIAEQKRQEEIAERKRKKEQEYEERKRKEEYEERKRKDEMEFELQKIRLGAEGSSYCLLKTSVAQKLKLKPESAVNKRYGFGNQKMPALTSIRKIKADFEVDNVKAERIRIYVVPDDAQSVDLIIGWAWLDIPHIAYAKIGKRLLIGYQEGEPYRNFSIDEKANRVCLKPLETAQ</sequence>
<organism evidence="2 3">
    <name type="scientific">Araneus ventricosus</name>
    <name type="common">Orbweaver spider</name>
    <name type="synonym">Epeira ventricosa</name>
    <dbReference type="NCBI Taxonomy" id="182803"/>
    <lineage>
        <taxon>Eukaryota</taxon>
        <taxon>Metazoa</taxon>
        <taxon>Ecdysozoa</taxon>
        <taxon>Arthropoda</taxon>
        <taxon>Chelicerata</taxon>
        <taxon>Arachnida</taxon>
        <taxon>Araneae</taxon>
        <taxon>Araneomorphae</taxon>
        <taxon>Entelegynae</taxon>
        <taxon>Araneoidea</taxon>
        <taxon>Araneidae</taxon>
        <taxon>Araneus</taxon>
    </lineage>
</organism>
<reference evidence="2 3" key="1">
    <citation type="journal article" date="2019" name="Sci. Rep.">
        <title>Orb-weaving spider Araneus ventricosus genome elucidates the spidroin gene catalogue.</title>
        <authorList>
            <person name="Kono N."/>
            <person name="Nakamura H."/>
            <person name="Ohtoshi R."/>
            <person name="Moran D.A.P."/>
            <person name="Shinohara A."/>
            <person name="Yoshida Y."/>
            <person name="Fujiwara M."/>
            <person name="Mori M."/>
            <person name="Tomita M."/>
            <person name="Arakawa K."/>
        </authorList>
    </citation>
    <scope>NUCLEOTIDE SEQUENCE [LARGE SCALE GENOMIC DNA]</scope>
</reference>
<evidence type="ECO:0000313" key="2">
    <source>
        <dbReference type="EMBL" id="GBL86034.1"/>
    </source>
</evidence>
<dbReference type="AlphaFoldDB" id="A0A4Y2B4N7"/>
<dbReference type="EMBL" id="BGPR01000046">
    <property type="protein sequence ID" value="GBL86034.1"/>
    <property type="molecule type" value="Genomic_DNA"/>
</dbReference>
<proteinExistence type="predicted"/>
<comment type="caution">
    <text evidence="2">The sequence shown here is derived from an EMBL/GenBank/DDBJ whole genome shotgun (WGS) entry which is preliminary data.</text>
</comment>
<dbReference type="Proteomes" id="UP000499080">
    <property type="component" value="Unassembled WGS sequence"/>
</dbReference>
<feature type="region of interest" description="Disordered" evidence="1">
    <location>
        <begin position="23"/>
        <end position="83"/>
    </location>
</feature>
<gene>
    <name evidence="2" type="ORF">AVEN_89090_1</name>
</gene>
<keyword evidence="3" id="KW-1185">Reference proteome</keyword>
<protein>
    <submittedName>
        <fullName evidence="2">Uncharacterized protein</fullName>
    </submittedName>
</protein>
<evidence type="ECO:0000256" key="1">
    <source>
        <dbReference type="SAM" id="MobiDB-lite"/>
    </source>
</evidence>
<dbReference type="OrthoDB" id="6436705at2759"/>
<accession>A0A4Y2B4N7</accession>